<dbReference type="PROSITE" id="PS50975">
    <property type="entry name" value="ATP_GRASP"/>
    <property type="match status" value="1"/>
</dbReference>
<reference evidence="7" key="1">
    <citation type="submission" date="2014-08" db="EMBL/GenBank/DDBJ databases">
        <authorList>
            <person name="Edwards T."/>
        </authorList>
    </citation>
    <scope>NUCLEOTIDE SEQUENCE [LARGE SCALE GENOMIC DNA]</scope>
</reference>
<dbReference type="InterPro" id="IPR011761">
    <property type="entry name" value="ATP-grasp"/>
</dbReference>
<dbReference type="GO" id="GO:0046872">
    <property type="term" value="F:metal ion binding"/>
    <property type="evidence" value="ECO:0007669"/>
    <property type="project" value="InterPro"/>
</dbReference>
<dbReference type="PANTHER" id="PTHR23132">
    <property type="entry name" value="D-ALANINE--D-ALANINE LIGASE"/>
    <property type="match status" value="1"/>
</dbReference>
<dbReference type="InterPro" id="IPR016185">
    <property type="entry name" value="PreATP-grasp_dom_sf"/>
</dbReference>
<dbReference type="Proteomes" id="UP000182888">
    <property type="component" value="Unassembled WGS sequence"/>
</dbReference>
<keyword evidence="3" id="KW-0961">Cell wall biogenesis/degradation</keyword>
<keyword evidence="2 6" id="KW-0436">Ligase</keyword>
<dbReference type="SUPFAM" id="SSF56059">
    <property type="entry name" value="Glutathione synthetase ATP-binding domain-like"/>
    <property type="match status" value="1"/>
</dbReference>
<dbReference type="Gene3D" id="3.30.470.20">
    <property type="entry name" value="ATP-grasp fold, B domain"/>
    <property type="match status" value="1"/>
</dbReference>
<comment type="similarity">
    <text evidence="1">Belongs to the D-alanine--D-alanine ligase family.</text>
</comment>
<sequence length="372" mass="41378">MIHEVSFIFGGVSAEYDSSISSLENSLNTYLDIPRSERPFRIKNIYYISRDSGLVRTFPFSESFAVSDLTDTSSGARITDERALVTVLHEIALRKEYVVNLLHGQFGEDGGIQTLAALLGLKGTFGDPQVASLTMNKYAMSSFVSSLLPSDIVKVPRTRLVKANDKLDEAQISNSFRGPIVVKPNSLGSSLLTEVFHEPETSAREVVALVNEILTKDSAALLQEYVRGQEYSCGCLIESVNVTPLPVMAIKTDREFFGSMEKSHKDMFEIEAVDDHNGLVSDRIKSATRIIASAIDLCNFARFDFMVTHRFEIVFLECNYIPGIGKDSIFPAMLEKHGMTVIDLIHWVISNSKPYARKTQLVRANMDVRSLS</sequence>
<evidence type="ECO:0000256" key="1">
    <source>
        <dbReference type="ARBA" id="ARBA00010871"/>
    </source>
</evidence>
<dbReference type="GO" id="GO:0005524">
    <property type="term" value="F:ATP binding"/>
    <property type="evidence" value="ECO:0007669"/>
    <property type="project" value="UniProtKB-UniRule"/>
</dbReference>
<name>A0A0K2VTK7_MESPL</name>
<evidence type="ECO:0000313" key="6">
    <source>
        <dbReference type="EMBL" id="CDX53644.1"/>
    </source>
</evidence>
<evidence type="ECO:0000256" key="2">
    <source>
        <dbReference type="ARBA" id="ARBA00022598"/>
    </source>
</evidence>
<evidence type="ECO:0000313" key="7">
    <source>
        <dbReference type="Proteomes" id="UP000182888"/>
    </source>
</evidence>
<dbReference type="Gene3D" id="3.40.50.20">
    <property type="match status" value="1"/>
</dbReference>
<dbReference type="Gene3D" id="3.30.1490.20">
    <property type="entry name" value="ATP-grasp fold, A domain"/>
    <property type="match status" value="1"/>
</dbReference>
<dbReference type="AlphaFoldDB" id="A0A0K2VTK7"/>
<evidence type="ECO:0000256" key="3">
    <source>
        <dbReference type="ARBA" id="ARBA00023316"/>
    </source>
</evidence>
<dbReference type="PANTHER" id="PTHR23132:SF23">
    <property type="entry name" value="D-ALANINE--D-ALANINE LIGASE B"/>
    <property type="match status" value="1"/>
</dbReference>
<protein>
    <submittedName>
        <fullName evidence="6">D-alanine--D-alanine ligase domain protein (Modular protein)</fullName>
    </submittedName>
</protein>
<organism evidence="6 7">
    <name type="scientific">Mesorhizobium plurifarium</name>
    <dbReference type="NCBI Taxonomy" id="69974"/>
    <lineage>
        <taxon>Bacteria</taxon>
        <taxon>Pseudomonadati</taxon>
        <taxon>Pseudomonadota</taxon>
        <taxon>Alphaproteobacteria</taxon>
        <taxon>Hyphomicrobiales</taxon>
        <taxon>Phyllobacteriaceae</taxon>
        <taxon>Mesorhizobium</taxon>
    </lineage>
</organism>
<dbReference type="InterPro" id="IPR013815">
    <property type="entry name" value="ATP_grasp_subdomain_1"/>
</dbReference>
<dbReference type="EMBL" id="CCND01000010">
    <property type="protein sequence ID" value="CDX53644.1"/>
    <property type="molecule type" value="Genomic_DNA"/>
</dbReference>
<proteinExistence type="inferred from homology"/>
<dbReference type="SUPFAM" id="SSF52440">
    <property type="entry name" value="PreATP-grasp domain"/>
    <property type="match status" value="1"/>
</dbReference>
<keyword evidence="4" id="KW-0547">Nucleotide-binding</keyword>
<dbReference type="InterPro" id="IPR011095">
    <property type="entry name" value="Dala_Dala_lig_C"/>
</dbReference>
<evidence type="ECO:0000259" key="5">
    <source>
        <dbReference type="PROSITE" id="PS50975"/>
    </source>
</evidence>
<keyword evidence="4" id="KW-0067">ATP-binding</keyword>
<dbReference type="Pfam" id="PF07478">
    <property type="entry name" value="Dala_Dala_lig_C"/>
    <property type="match status" value="1"/>
</dbReference>
<dbReference type="GO" id="GO:0071555">
    <property type="term" value="P:cell wall organization"/>
    <property type="evidence" value="ECO:0007669"/>
    <property type="project" value="UniProtKB-KW"/>
</dbReference>
<dbReference type="GO" id="GO:0008716">
    <property type="term" value="F:D-alanine-D-alanine ligase activity"/>
    <property type="evidence" value="ECO:0007669"/>
    <property type="project" value="InterPro"/>
</dbReference>
<evidence type="ECO:0000256" key="4">
    <source>
        <dbReference type="PROSITE-ProRule" id="PRU00409"/>
    </source>
</evidence>
<accession>A0A0K2VTK7</accession>
<feature type="domain" description="ATP-grasp" evidence="5">
    <location>
        <begin position="145"/>
        <end position="350"/>
    </location>
</feature>
<gene>
    <name evidence="6" type="ORF">MPL1032_180084</name>
</gene>